<protein>
    <submittedName>
        <fullName evidence="2">Uncharacterized protein</fullName>
    </submittedName>
</protein>
<gene>
    <name evidence="2" type="ORF">HAX54_049365</name>
</gene>
<reference evidence="2 3" key="1">
    <citation type="journal article" date="2021" name="BMC Genomics">
        <title>Datura genome reveals duplications of psychoactive alkaloid biosynthetic genes and high mutation rate following tissue culture.</title>
        <authorList>
            <person name="Rajewski A."/>
            <person name="Carter-House D."/>
            <person name="Stajich J."/>
            <person name="Litt A."/>
        </authorList>
    </citation>
    <scope>NUCLEOTIDE SEQUENCE [LARGE SCALE GENOMIC DNA]</scope>
    <source>
        <strain evidence="2">AR-01</strain>
    </source>
</reference>
<accession>A0ABS8WMK8</accession>
<evidence type="ECO:0000256" key="1">
    <source>
        <dbReference type="SAM" id="MobiDB-lite"/>
    </source>
</evidence>
<comment type="caution">
    <text evidence="2">The sequence shown here is derived from an EMBL/GenBank/DDBJ whole genome shotgun (WGS) entry which is preliminary data.</text>
</comment>
<feature type="region of interest" description="Disordered" evidence="1">
    <location>
        <begin position="1"/>
        <end position="24"/>
    </location>
</feature>
<feature type="compositionally biased region" description="Basic and acidic residues" evidence="1">
    <location>
        <begin position="1"/>
        <end position="17"/>
    </location>
</feature>
<name>A0ABS8WMK8_DATST</name>
<evidence type="ECO:0000313" key="2">
    <source>
        <dbReference type="EMBL" id="MCE3051297.1"/>
    </source>
</evidence>
<organism evidence="2 3">
    <name type="scientific">Datura stramonium</name>
    <name type="common">Jimsonweed</name>
    <name type="synonym">Common thornapple</name>
    <dbReference type="NCBI Taxonomy" id="4076"/>
    <lineage>
        <taxon>Eukaryota</taxon>
        <taxon>Viridiplantae</taxon>
        <taxon>Streptophyta</taxon>
        <taxon>Embryophyta</taxon>
        <taxon>Tracheophyta</taxon>
        <taxon>Spermatophyta</taxon>
        <taxon>Magnoliopsida</taxon>
        <taxon>eudicotyledons</taxon>
        <taxon>Gunneridae</taxon>
        <taxon>Pentapetalae</taxon>
        <taxon>asterids</taxon>
        <taxon>lamiids</taxon>
        <taxon>Solanales</taxon>
        <taxon>Solanaceae</taxon>
        <taxon>Solanoideae</taxon>
        <taxon>Datureae</taxon>
        <taxon>Datura</taxon>
    </lineage>
</organism>
<dbReference type="EMBL" id="JACEIK010008353">
    <property type="protein sequence ID" value="MCE3051297.1"/>
    <property type="molecule type" value="Genomic_DNA"/>
</dbReference>
<keyword evidence="3" id="KW-1185">Reference proteome</keyword>
<evidence type="ECO:0000313" key="3">
    <source>
        <dbReference type="Proteomes" id="UP000823775"/>
    </source>
</evidence>
<sequence>MDHGLNDHCLKGLHPGERPPQAKSAKCMREMRASGTGRQEISVMYGIYDKALVLKALLPQVAIPSFFERVDDFLHHPLRPTIDDHLAIVPSPRAVSYPLLTHTIDVDSSYPGVEEGPKGSVVRRFKWLELMTSTTKESTIKASLLLSKESDAVSESCGSSVEKERQFVKSISGHQTQQPMRRPYGVN</sequence>
<dbReference type="Proteomes" id="UP000823775">
    <property type="component" value="Unassembled WGS sequence"/>
</dbReference>
<proteinExistence type="predicted"/>